<feature type="signal peptide" evidence="1">
    <location>
        <begin position="1"/>
        <end position="22"/>
    </location>
</feature>
<feature type="chain" id="PRO_5009582475" description="Glycine zipper 2TM domain-containing protein" evidence="1">
    <location>
        <begin position="23"/>
        <end position="180"/>
    </location>
</feature>
<dbReference type="Proteomes" id="UP000177996">
    <property type="component" value="Unassembled WGS sequence"/>
</dbReference>
<organism evidence="2 3">
    <name type="scientific">Candidatus Lloydbacteria bacterium RIFCSPHIGHO2_02_FULL_50_13</name>
    <dbReference type="NCBI Taxonomy" id="1798661"/>
    <lineage>
        <taxon>Bacteria</taxon>
        <taxon>Candidatus Lloydiibacteriota</taxon>
    </lineage>
</organism>
<evidence type="ECO:0000313" key="2">
    <source>
        <dbReference type="EMBL" id="OGZ07321.1"/>
    </source>
</evidence>
<accession>A0A1G2D349</accession>
<dbReference type="AlphaFoldDB" id="A0A1G2D349"/>
<gene>
    <name evidence="2" type="ORF">A3D65_00360</name>
</gene>
<keyword evidence="1" id="KW-0732">Signal</keyword>
<evidence type="ECO:0000313" key="3">
    <source>
        <dbReference type="Proteomes" id="UP000177996"/>
    </source>
</evidence>
<evidence type="ECO:0008006" key="4">
    <source>
        <dbReference type="Google" id="ProtNLM"/>
    </source>
</evidence>
<dbReference type="STRING" id="1798661.A3D65_00360"/>
<evidence type="ECO:0000256" key="1">
    <source>
        <dbReference type="SAM" id="SignalP"/>
    </source>
</evidence>
<name>A0A1G2D349_9BACT</name>
<reference evidence="2 3" key="1">
    <citation type="journal article" date="2016" name="Nat. Commun.">
        <title>Thousands of microbial genomes shed light on interconnected biogeochemical processes in an aquifer system.</title>
        <authorList>
            <person name="Anantharaman K."/>
            <person name="Brown C.T."/>
            <person name="Hug L.A."/>
            <person name="Sharon I."/>
            <person name="Castelle C.J."/>
            <person name="Probst A.J."/>
            <person name="Thomas B.C."/>
            <person name="Singh A."/>
            <person name="Wilkins M.J."/>
            <person name="Karaoz U."/>
            <person name="Brodie E.L."/>
            <person name="Williams K.H."/>
            <person name="Hubbard S.S."/>
            <person name="Banfield J.F."/>
        </authorList>
    </citation>
    <scope>NUCLEOTIDE SEQUENCE [LARGE SCALE GENOMIC DNA]</scope>
</reference>
<comment type="caution">
    <text evidence="2">The sequence shown here is derived from an EMBL/GenBank/DDBJ whole genome shotgun (WGS) entry which is preliminary data.</text>
</comment>
<protein>
    <recommendedName>
        <fullName evidence="4">Glycine zipper 2TM domain-containing protein</fullName>
    </recommendedName>
</protein>
<proteinExistence type="predicted"/>
<dbReference type="EMBL" id="MHLL01000062">
    <property type="protein sequence ID" value="OGZ07321.1"/>
    <property type="molecule type" value="Genomic_DNA"/>
</dbReference>
<sequence length="180" mass="20618">MKSIIGMLAVATFAFAAPTAYAHHGRHHGGYQNHQPRVIERPAYVQRHARRDVVVVERPRYVAPRVYVERPYYYERPRYVAPRVIVERPYYYERQYRAPRVVVIDRPMYRPRYEYWPAYTHYGHGRHYVVRCDAYGVGTVLGVIAGAAIGNEFGGDLGAVVGAITGAVVGSEIVSDRYCR</sequence>